<dbReference type="InterPro" id="IPR006629">
    <property type="entry name" value="LITAF"/>
</dbReference>
<evidence type="ECO:0000256" key="3">
    <source>
        <dbReference type="ARBA" id="ARBA00004630"/>
    </source>
</evidence>
<reference evidence="11" key="1">
    <citation type="submission" date="2021-03" db="EMBL/GenBank/DDBJ databases">
        <title>Chromosome level genome of the anhydrobiotic midge Polypedilum vanderplanki.</title>
        <authorList>
            <person name="Yoshida Y."/>
            <person name="Kikawada T."/>
            <person name="Gusev O."/>
        </authorList>
    </citation>
    <scope>NUCLEOTIDE SEQUENCE</scope>
    <source>
        <strain evidence="11">NIAS01</strain>
        <tissue evidence="11">Whole body or cell culture</tissue>
    </source>
</reference>
<evidence type="ECO:0000256" key="5">
    <source>
        <dbReference type="ARBA" id="ARBA00022723"/>
    </source>
</evidence>
<evidence type="ECO:0000256" key="1">
    <source>
        <dbReference type="ARBA" id="ARBA00004414"/>
    </source>
</evidence>
<keyword evidence="5" id="KW-0479">Metal-binding</keyword>
<dbReference type="GO" id="GO:0098560">
    <property type="term" value="C:cytoplasmic side of late endosome membrane"/>
    <property type="evidence" value="ECO:0007669"/>
    <property type="project" value="TreeGrafter"/>
</dbReference>
<evidence type="ECO:0000256" key="9">
    <source>
        <dbReference type="SAM" id="Phobius"/>
    </source>
</evidence>
<proteinExistence type="inferred from homology"/>
<keyword evidence="9" id="KW-0812">Transmembrane</keyword>
<dbReference type="PANTHER" id="PTHR23292:SF46">
    <property type="entry name" value="LIPOPOLYSACCHARIDE-INDUCED TUMOR NECROSIS FACTOR-ALPHA FACTOR HOMOLOG"/>
    <property type="match status" value="1"/>
</dbReference>
<dbReference type="SMART" id="SM00714">
    <property type="entry name" value="LITAF"/>
    <property type="match status" value="1"/>
</dbReference>
<dbReference type="Proteomes" id="UP001107558">
    <property type="component" value="Chromosome 2"/>
</dbReference>
<dbReference type="PROSITE" id="PS51837">
    <property type="entry name" value="LITAF"/>
    <property type="match status" value="1"/>
</dbReference>
<feature type="transmembrane region" description="Helical" evidence="9">
    <location>
        <begin position="96"/>
        <end position="117"/>
    </location>
</feature>
<evidence type="ECO:0000313" key="12">
    <source>
        <dbReference type="Proteomes" id="UP001107558"/>
    </source>
</evidence>
<organism evidence="11 12">
    <name type="scientific">Polypedilum vanderplanki</name>
    <name type="common">Sleeping chironomid midge</name>
    <dbReference type="NCBI Taxonomy" id="319348"/>
    <lineage>
        <taxon>Eukaryota</taxon>
        <taxon>Metazoa</taxon>
        <taxon>Ecdysozoa</taxon>
        <taxon>Arthropoda</taxon>
        <taxon>Hexapoda</taxon>
        <taxon>Insecta</taxon>
        <taxon>Pterygota</taxon>
        <taxon>Neoptera</taxon>
        <taxon>Endopterygota</taxon>
        <taxon>Diptera</taxon>
        <taxon>Nematocera</taxon>
        <taxon>Chironomoidea</taxon>
        <taxon>Chironomidae</taxon>
        <taxon>Chironominae</taxon>
        <taxon>Polypedilum</taxon>
        <taxon>Polypedilum</taxon>
    </lineage>
</organism>
<dbReference type="InterPro" id="IPR037519">
    <property type="entry name" value="LITAF_fam"/>
</dbReference>
<protein>
    <recommendedName>
        <fullName evidence="10">LITAF domain-containing protein</fullName>
    </recommendedName>
</protein>
<gene>
    <name evidence="11" type="ORF">PVAND_006445</name>
</gene>
<dbReference type="PANTHER" id="PTHR23292">
    <property type="entry name" value="LIPOPOLYSACCHARIDE-INDUCED TUMOR NECROSIS FACTOR-ALPHA FACTOR"/>
    <property type="match status" value="1"/>
</dbReference>
<dbReference type="OrthoDB" id="5599753at2759"/>
<dbReference type="AlphaFoldDB" id="A0A9J6C383"/>
<dbReference type="GO" id="GO:0008270">
    <property type="term" value="F:zinc ion binding"/>
    <property type="evidence" value="ECO:0007669"/>
    <property type="project" value="TreeGrafter"/>
</dbReference>
<keyword evidence="7 9" id="KW-0472">Membrane</keyword>
<dbReference type="GO" id="GO:0005634">
    <property type="term" value="C:nucleus"/>
    <property type="evidence" value="ECO:0007669"/>
    <property type="project" value="TreeGrafter"/>
</dbReference>
<dbReference type="EMBL" id="JADBJN010000002">
    <property type="protein sequence ID" value="KAG5676625.1"/>
    <property type="molecule type" value="Genomic_DNA"/>
</dbReference>
<evidence type="ECO:0000256" key="7">
    <source>
        <dbReference type="ARBA" id="ARBA00023136"/>
    </source>
</evidence>
<evidence type="ECO:0000313" key="11">
    <source>
        <dbReference type="EMBL" id="KAG5676625.1"/>
    </source>
</evidence>
<dbReference type="GO" id="GO:0098574">
    <property type="term" value="C:cytoplasmic side of lysosomal membrane"/>
    <property type="evidence" value="ECO:0007669"/>
    <property type="project" value="TreeGrafter"/>
</dbReference>
<evidence type="ECO:0000256" key="6">
    <source>
        <dbReference type="ARBA" id="ARBA00022833"/>
    </source>
</evidence>
<feature type="domain" description="LITAF" evidence="10">
    <location>
        <begin position="54"/>
        <end position="139"/>
    </location>
</feature>
<keyword evidence="9" id="KW-1133">Transmembrane helix</keyword>
<evidence type="ECO:0000256" key="4">
    <source>
        <dbReference type="ARBA" id="ARBA00005975"/>
    </source>
</evidence>
<sequence length="143" mass="16647">MNNPPSYNEAMNAPSAPPIDQNFMQQQHNWNQPTYPPHQPLIHQQPQIYQPPPQQTVIVINQHIQFSENPVSMICYQCNQQILTKTSYENNVINHMLAGILCFMGLWCGCFLVPYCIDSIKDVKHQCPKCNNFLGLYRRGRRF</sequence>
<evidence type="ECO:0000259" key="10">
    <source>
        <dbReference type="PROSITE" id="PS51837"/>
    </source>
</evidence>
<dbReference type="Pfam" id="PF10601">
    <property type="entry name" value="zf-LITAF-like"/>
    <property type="match status" value="1"/>
</dbReference>
<feature type="region of interest" description="Disordered" evidence="8">
    <location>
        <begin position="1"/>
        <end position="21"/>
    </location>
</feature>
<evidence type="ECO:0000256" key="8">
    <source>
        <dbReference type="SAM" id="MobiDB-lite"/>
    </source>
</evidence>
<comment type="caution">
    <text evidence="11">The sequence shown here is derived from an EMBL/GenBank/DDBJ whole genome shotgun (WGS) entry which is preliminary data.</text>
</comment>
<comment type="subcellular location">
    <subcellularLocation>
        <location evidence="2">Endosome membrane</location>
        <topology evidence="2">Peripheral membrane protein</topology>
    </subcellularLocation>
    <subcellularLocation>
        <location evidence="1">Late endosome membrane</location>
    </subcellularLocation>
    <subcellularLocation>
        <location evidence="3">Lysosome membrane</location>
        <topology evidence="3">Peripheral membrane protein</topology>
        <orientation evidence="3">Cytoplasmic side</orientation>
    </subcellularLocation>
</comment>
<name>A0A9J6C383_POLVA</name>
<evidence type="ECO:0000256" key="2">
    <source>
        <dbReference type="ARBA" id="ARBA00004481"/>
    </source>
</evidence>
<accession>A0A9J6C383</accession>
<keyword evidence="12" id="KW-1185">Reference proteome</keyword>
<comment type="similarity">
    <text evidence="4">Belongs to the CDIP1/LITAF family.</text>
</comment>
<keyword evidence="6" id="KW-0862">Zinc</keyword>